<dbReference type="Proteomes" id="UP000676310">
    <property type="component" value="Unassembled WGS sequence"/>
</dbReference>
<evidence type="ECO:0000313" key="1">
    <source>
        <dbReference type="EMBL" id="CAG5181640.1"/>
    </source>
</evidence>
<comment type="caution">
    <text evidence="1">The sequence shown here is derived from an EMBL/GenBank/DDBJ whole genome shotgun (WGS) entry which is preliminary data.</text>
</comment>
<evidence type="ECO:0000313" key="2">
    <source>
        <dbReference type="Proteomes" id="UP000676310"/>
    </source>
</evidence>
<gene>
    <name evidence="1" type="ORF">ALTATR162_LOCUS9785</name>
</gene>
<dbReference type="AlphaFoldDB" id="A0A8J2IL32"/>
<reference evidence="1" key="1">
    <citation type="submission" date="2021-05" db="EMBL/GenBank/DDBJ databases">
        <authorList>
            <person name="Stam R."/>
        </authorList>
    </citation>
    <scope>NUCLEOTIDE SEQUENCE</scope>
    <source>
        <strain evidence="1">CS162</strain>
    </source>
</reference>
<dbReference type="OrthoDB" id="3756639at2759"/>
<dbReference type="EMBL" id="CAJRGZ010000026">
    <property type="protein sequence ID" value="CAG5181640.1"/>
    <property type="molecule type" value="Genomic_DNA"/>
</dbReference>
<proteinExistence type="predicted"/>
<dbReference type="RefSeq" id="XP_043173356.1">
    <property type="nucleotide sequence ID" value="XM_043317421.1"/>
</dbReference>
<sequence length="729" mass="78222">MLTIYALETSGWPIIQSFQLLFGSATLKVVVQDDLGSPAVGVAVLANTTTFLGIGETAVTDPDGTALFKNVPSTTISLKADGSENKVAVGSLAGGLVATVNMKLLPLHHPIAGAGGFDVDNGTSGWTGGTTKTITKRDGRLVKRDTGLVVSTNFSPDVQTAYQSFDLAEGATLVYLKYQFQTEEVPGGFFGTQFNDYFSIVIRADDESSTTVTHSMNELGLGAFDAAGSTKEFTTQMALADAAQYVEFMVAVSNVADELYQSQLVVRKVGVCDKCASCDDCPDLAKCQDACKNPPANSCTFYRSCAEETLKCGSSGYPIAYGELACYRFQNNIDEFSTVGKAWVTNTEQCLQEALVPFLNCDTTCDAVMFAGSDSLYTCYVQNDICSLEGMDYVRILNVLETEVHRGALRAAIGSQEGCSKAIVKAIDTDIQKKVADGAAGSDVLQNAADAHALALARKFYLMIIEDQDLDVAAAVKYIKQIQDTAAISPFSARDPNILTTDYLRHNNYNDYQWTLLVGGISPLWIMFAEAEGVQMYHGYTDPASPAIVMDFAHTFATMGSVYVNGENSAGDITGWLGDLFTFYGDWKRSGVASGKDFCAQNLGQQTQSTFPMADLRGDADGYNIAMGVKNGAYPSIADGFAAVMQGGYASRFKDFFQARFQGSATVASSTCMDYMTAKALDRPLVWKARRSLAVKFGVVPFPEDIPRADLQGFCDGFADALANFAANG</sequence>
<dbReference type="GeneID" id="67022044"/>
<accession>A0A8J2IL32</accession>
<protein>
    <submittedName>
        <fullName evidence="1">Uncharacterized protein</fullName>
    </submittedName>
</protein>
<keyword evidence="2" id="KW-1185">Reference proteome</keyword>
<organism evidence="1 2">
    <name type="scientific">Alternaria atra</name>
    <dbReference type="NCBI Taxonomy" id="119953"/>
    <lineage>
        <taxon>Eukaryota</taxon>
        <taxon>Fungi</taxon>
        <taxon>Dikarya</taxon>
        <taxon>Ascomycota</taxon>
        <taxon>Pezizomycotina</taxon>
        <taxon>Dothideomycetes</taxon>
        <taxon>Pleosporomycetidae</taxon>
        <taxon>Pleosporales</taxon>
        <taxon>Pleosporineae</taxon>
        <taxon>Pleosporaceae</taxon>
        <taxon>Alternaria</taxon>
        <taxon>Alternaria sect. Ulocladioides</taxon>
    </lineage>
</organism>
<name>A0A8J2IL32_9PLEO</name>